<evidence type="ECO:0000313" key="1">
    <source>
        <dbReference type="EMBL" id="KIF53185.1"/>
    </source>
</evidence>
<sequence>MAHANTGKSCVAQELLSYVLSDRVSVESTEFLPLSAASILLNSTSTTLKQRIEQGELREKSFITSSPVTRTFIGVEAGGVKRLLLERIKYIELIREHVTNVIKAKSLTSYGAVLDLIELDWKSPPARKLSNDILDLLNDESIGNISSSSSCMITAVVISKSKNMPTEHFFSKAIETGLLEKDADQIQRVTFWKTQLELVYEKYGDDTA</sequence>
<protein>
    <submittedName>
        <fullName evidence="1">Uncharacterized protein</fullName>
    </submittedName>
</protein>
<organism evidence="1 2">
    <name type="scientific">Vibrio owensii CAIM 1854 = LMG 25443</name>
    <dbReference type="NCBI Taxonomy" id="1229493"/>
    <lineage>
        <taxon>Bacteria</taxon>
        <taxon>Pseudomonadati</taxon>
        <taxon>Pseudomonadota</taxon>
        <taxon>Gammaproteobacteria</taxon>
        <taxon>Vibrionales</taxon>
        <taxon>Vibrionaceae</taxon>
        <taxon>Vibrio</taxon>
    </lineage>
</organism>
<dbReference type="EMBL" id="JPRD01000015">
    <property type="protein sequence ID" value="KIF53185.1"/>
    <property type="molecule type" value="Genomic_DNA"/>
</dbReference>
<evidence type="ECO:0000313" key="2">
    <source>
        <dbReference type="Proteomes" id="UP000031586"/>
    </source>
</evidence>
<gene>
    <name evidence="1" type="ORF">H735_09630</name>
</gene>
<dbReference type="PATRIC" id="fig|1229493.5.peg.1013"/>
<comment type="caution">
    <text evidence="1">The sequence shown here is derived from an EMBL/GenBank/DDBJ whole genome shotgun (WGS) entry which is preliminary data.</text>
</comment>
<proteinExistence type="predicted"/>
<dbReference type="RefSeq" id="WP_020194369.1">
    <property type="nucleotide sequence ID" value="NZ_BAOH01000005.1"/>
</dbReference>
<accession>A0A0C1Z872</accession>
<dbReference type="AlphaFoldDB" id="A0A0C1Z872"/>
<reference evidence="1 2" key="1">
    <citation type="submission" date="2014-07" db="EMBL/GenBank/DDBJ databases">
        <title>Unique and conserved regions in Vibrio harveyi and related species in comparison with the shrimp pathogen Vibrio harveyi CAIM 1792.</title>
        <authorList>
            <person name="Espinoza-Valles I."/>
            <person name="Vora G."/>
            <person name="Leekitcharoenphon P."/>
            <person name="Ussery D."/>
            <person name="Hoj L."/>
            <person name="Gomez-Gil B."/>
        </authorList>
    </citation>
    <scope>NUCLEOTIDE SEQUENCE [LARGE SCALE GENOMIC DNA]</scope>
    <source>
        <strain evidence="2">CAIM 1854 / LMG 25443</strain>
    </source>
</reference>
<name>A0A0C1Z872_9VIBR</name>
<dbReference type="Proteomes" id="UP000031586">
    <property type="component" value="Unassembled WGS sequence"/>
</dbReference>